<dbReference type="AlphaFoldDB" id="T1A4A7"/>
<evidence type="ECO:0000313" key="1">
    <source>
        <dbReference type="EMBL" id="EQD51817.1"/>
    </source>
</evidence>
<keyword evidence="1" id="KW-0560">Oxidoreductase</keyword>
<dbReference type="Pfam" id="PF03301">
    <property type="entry name" value="Trp_dioxygenase"/>
    <property type="match status" value="2"/>
</dbReference>
<organism evidence="1">
    <name type="scientific">mine drainage metagenome</name>
    <dbReference type="NCBI Taxonomy" id="410659"/>
    <lineage>
        <taxon>unclassified sequences</taxon>
        <taxon>metagenomes</taxon>
        <taxon>ecological metagenomes</taxon>
    </lineage>
</organism>
<dbReference type="PANTHER" id="PTHR10138:SF0">
    <property type="entry name" value="TRYPTOPHAN 2,3-DIOXYGENASE"/>
    <property type="match status" value="1"/>
</dbReference>
<dbReference type="GO" id="GO:0004833">
    <property type="term" value="F:L-tryptophan 2,3-dioxygenase activity"/>
    <property type="evidence" value="ECO:0007669"/>
    <property type="project" value="UniProtKB-EC"/>
</dbReference>
<dbReference type="GO" id="GO:0020037">
    <property type="term" value="F:heme binding"/>
    <property type="evidence" value="ECO:0007669"/>
    <property type="project" value="InterPro"/>
</dbReference>
<dbReference type="SUPFAM" id="SSF140959">
    <property type="entry name" value="Indolic compounds 2,3-dioxygenase-like"/>
    <property type="match status" value="1"/>
</dbReference>
<dbReference type="HAMAP" id="MF_01972">
    <property type="entry name" value="T23O"/>
    <property type="match status" value="1"/>
</dbReference>
<keyword evidence="1" id="KW-0223">Dioxygenase</keyword>
<accession>T1A4A7</accession>
<dbReference type="InterPro" id="IPR004981">
    <property type="entry name" value="Trp_2_3_dOase"/>
</dbReference>
<sequence length="280" mass="31278">MSATQTEGTALTGARDYAAYLALDRLLALQEPQSRPIAADEILFISVHQISELWFKLVLHELSGAIRDFAADHLLPAAKHLARTQAIFRELSGVWEVLETLTPSDYQAFRPALGQASGSGSFQFHAIEYALGYRESGDPNLSAYPEATRRWLMGWYEEPSLYEAFVGALGRLGYPVPRSVVGTPDAPDPALEAVFETVYRVPLAHWAVYEASEKLMDLEEAIQLWRFRHVRAVERIIGHLPGTGGTSGVTYLTTTLDRRFFPEIRSVRMRLYGNRAAAHD</sequence>
<reference evidence="1" key="2">
    <citation type="journal article" date="2014" name="ISME J.">
        <title>Microbial stratification in low pH oxic and suboxic macroscopic growths along an acid mine drainage.</title>
        <authorList>
            <person name="Mendez-Garcia C."/>
            <person name="Mesa V."/>
            <person name="Sprenger R.R."/>
            <person name="Richter M."/>
            <person name="Diez M.S."/>
            <person name="Solano J."/>
            <person name="Bargiela R."/>
            <person name="Golyshina O.V."/>
            <person name="Manteca A."/>
            <person name="Ramos J.L."/>
            <person name="Gallego J.R."/>
            <person name="Llorente I."/>
            <person name="Martins Dos Santos V.A."/>
            <person name="Jensen O.N."/>
            <person name="Pelaez A.I."/>
            <person name="Sanchez J."/>
            <person name="Ferrer M."/>
        </authorList>
    </citation>
    <scope>NUCLEOTIDE SEQUENCE</scope>
</reference>
<reference evidence="1" key="1">
    <citation type="submission" date="2013-08" db="EMBL/GenBank/DDBJ databases">
        <authorList>
            <person name="Mendez C."/>
            <person name="Richter M."/>
            <person name="Ferrer M."/>
            <person name="Sanchez J."/>
        </authorList>
    </citation>
    <scope>NUCLEOTIDE SEQUENCE</scope>
</reference>
<dbReference type="GO" id="GO:0046872">
    <property type="term" value="F:metal ion binding"/>
    <property type="evidence" value="ECO:0007669"/>
    <property type="project" value="InterPro"/>
</dbReference>
<name>T1A4A7_9ZZZZ</name>
<dbReference type="InterPro" id="IPR037217">
    <property type="entry name" value="Trp/Indoleamine_2_3_dOase-like"/>
</dbReference>
<dbReference type="EMBL" id="AUZY01007032">
    <property type="protein sequence ID" value="EQD51817.1"/>
    <property type="molecule type" value="Genomic_DNA"/>
</dbReference>
<dbReference type="GO" id="GO:0019442">
    <property type="term" value="P:L-tryptophan catabolic process to acetyl-CoA"/>
    <property type="evidence" value="ECO:0007669"/>
    <property type="project" value="TreeGrafter"/>
</dbReference>
<dbReference type="EC" id="1.13.11.11" evidence="1"/>
<dbReference type="PANTHER" id="PTHR10138">
    <property type="entry name" value="TRYPTOPHAN 2,3-DIOXYGENASE"/>
    <property type="match status" value="1"/>
</dbReference>
<gene>
    <name evidence="1" type="ORF">B1B_10860</name>
</gene>
<dbReference type="Gene3D" id="1.20.58.480">
    <property type="match status" value="1"/>
</dbReference>
<protein>
    <submittedName>
        <fullName evidence="1">Tryptophan 2,3-dioxygenase</fullName>
        <ecNumber evidence="1">1.13.11.11</ecNumber>
    </submittedName>
</protein>
<proteinExistence type="inferred from homology"/>
<comment type="caution">
    <text evidence="1">The sequence shown here is derived from an EMBL/GenBank/DDBJ whole genome shotgun (WGS) entry which is preliminary data.</text>
</comment>
<dbReference type="GO" id="GO:0019441">
    <property type="term" value="P:L-tryptophan catabolic process to kynurenine"/>
    <property type="evidence" value="ECO:0007669"/>
    <property type="project" value="InterPro"/>
</dbReference>